<keyword evidence="1" id="KW-0812">Transmembrane</keyword>
<evidence type="ECO:0000259" key="2">
    <source>
        <dbReference type="Pfam" id="PF00561"/>
    </source>
</evidence>
<dbReference type="OrthoDB" id="284184at2759"/>
<organism evidence="3 4">
    <name type="scientific">Brachionus plicatilis</name>
    <name type="common">Marine rotifer</name>
    <name type="synonym">Brachionus muelleri</name>
    <dbReference type="NCBI Taxonomy" id="10195"/>
    <lineage>
        <taxon>Eukaryota</taxon>
        <taxon>Metazoa</taxon>
        <taxon>Spiralia</taxon>
        <taxon>Gnathifera</taxon>
        <taxon>Rotifera</taxon>
        <taxon>Eurotatoria</taxon>
        <taxon>Monogononta</taxon>
        <taxon>Pseudotrocha</taxon>
        <taxon>Ploima</taxon>
        <taxon>Brachionidae</taxon>
        <taxon>Brachionus</taxon>
    </lineage>
</organism>
<accession>A0A3M7QP02</accession>
<dbReference type="PANTHER" id="PTHR43798:SF33">
    <property type="entry name" value="HYDROLASE, PUTATIVE (AFU_ORTHOLOGUE AFUA_2G14860)-RELATED"/>
    <property type="match status" value="1"/>
</dbReference>
<protein>
    <submittedName>
        <fullName evidence="3">Alpha beta hydrolase</fullName>
    </submittedName>
</protein>
<feature type="domain" description="AB hydrolase-1" evidence="2">
    <location>
        <begin position="29"/>
        <end position="135"/>
    </location>
</feature>
<dbReference type="Proteomes" id="UP000276133">
    <property type="component" value="Unassembled WGS sequence"/>
</dbReference>
<gene>
    <name evidence="3" type="ORF">BpHYR1_017483</name>
</gene>
<keyword evidence="3" id="KW-0378">Hydrolase</keyword>
<dbReference type="AlphaFoldDB" id="A0A3M7QP02"/>
<name>A0A3M7QP02_BRAPC</name>
<comment type="caution">
    <text evidence="3">The sequence shown here is derived from an EMBL/GenBank/DDBJ whole genome shotgun (WGS) entry which is preliminary data.</text>
</comment>
<dbReference type="GO" id="GO:0016787">
    <property type="term" value="F:hydrolase activity"/>
    <property type="evidence" value="ECO:0007669"/>
    <property type="project" value="UniProtKB-KW"/>
</dbReference>
<keyword evidence="4" id="KW-1185">Reference proteome</keyword>
<evidence type="ECO:0000313" key="3">
    <source>
        <dbReference type="EMBL" id="RNA13072.1"/>
    </source>
</evidence>
<dbReference type="SUPFAM" id="SSF53474">
    <property type="entry name" value="alpha/beta-Hydrolases"/>
    <property type="match status" value="1"/>
</dbReference>
<dbReference type="InterPro" id="IPR050266">
    <property type="entry name" value="AB_hydrolase_sf"/>
</dbReference>
<proteinExistence type="predicted"/>
<keyword evidence="1" id="KW-1133">Transmembrane helix</keyword>
<dbReference type="GO" id="GO:0016020">
    <property type="term" value="C:membrane"/>
    <property type="evidence" value="ECO:0007669"/>
    <property type="project" value="TreeGrafter"/>
</dbReference>
<reference evidence="3 4" key="1">
    <citation type="journal article" date="2018" name="Sci. Rep.">
        <title>Genomic signatures of local adaptation to the degree of environmental predictability in rotifers.</title>
        <authorList>
            <person name="Franch-Gras L."/>
            <person name="Hahn C."/>
            <person name="Garcia-Roger E.M."/>
            <person name="Carmona M.J."/>
            <person name="Serra M."/>
            <person name="Gomez A."/>
        </authorList>
    </citation>
    <scope>NUCLEOTIDE SEQUENCE [LARGE SCALE GENOMIC DNA]</scope>
    <source>
        <strain evidence="3">HYR1</strain>
    </source>
</reference>
<dbReference type="Pfam" id="PF00561">
    <property type="entry name" value="Abhydrolase_1"/>
    <property type="match status" value="1"/>
</dbReference>
<sequence>MKRQEHFVETSVGSAFVLESGESQQPCCLMIHGWSKSDDHQRWNFMFDSLVLEGFRILAIDMPGFGRSQNARRLFKARSEENLIKDGPVDVIEQILKKFLIQRFYLFGLSWGGGVAISLAIELKSRIFKMFLFMPSYTEQKDELKFINTSCMILWIKEDLIHPCKMGKYLSNRIKLSTLVNHSIETKSISPENYATLIMIRVLKIKIRISFIWQFEVYDQFLMLEMIKSN</sequence>
<evidence type="ECO:0000256" key="1">
    <source>
        <dbReference type="SAM" id="Phobius"/>
    </source>
</evidence>
<feature type="transmembrane region" description="Helical" evidence="1">
    <location>
        <begin position="104"/>
        <end position="121"/>
    </location>
</feature>
<dbReference type="InterPro" id="IPR000073">
    <property type="entry name" value="AB_hydrolase_1"/>
</dbReference>
<dbReference type="Gene3D" id="3.40.50.1820">
    <property type="entry name" value="alpha/beta hydrolase"/>
    <property type="match status" value="1"/>
</dbReference>
<evidence type="ECO:0000313" key="4">
    <source>
        <dbReference type="Proteomes" id="UP000276133"/>
    </source>
</evidence>
<dbReference type="EMBL" id="REGN01005512">
    <property type="protein sequence ID" value="RNA13072.1"/>
    <property type="molecule type" value="Genomic_DNA"/>
</dbReference>
<dbReference type="InterPro" id="IPR029058">
    <property type="entry name" value="AB_hydrolase_fold"/>
</dbReference>
<keyword evidence="1" id="KW-0472">Membrane</keyword>
<dbReference type="PANTHER" id="PTHR43798">
    <property type="entry name" value="MONOACYLGLYCEROL LIPASE"/>
    <property type="match status" value="1"/>
</dbReference>
<dbReference type="PRINTS" id="PR00111">
    <property type="entry name" value="ABHYDROLASE"/>
</dbReference>